<dbReference type="AlphaFoldDB" id="A0A6V7P6D1"/>
<evidence type="ECO:0000259" key="3">
    <source>
        <dbReference type="PROSITE" id="PS50011"/>
    </source>
</evidence>
<dbReference type="InterPro" id="IPR050154">
    <property type="entry name" value="UbiB_kinase"/>
</dbReference>
<dbReference type="EMBL" id="LR862145">
    <property type="protein sequence ID" value="CAD1826399.1"/>
    <property type="molecule type" value="Genomic_DNA"/>
</dbReference>
<evidence type="ECO:0000256" key="1">
    <source>
        <dbReference type="ARBA" id="ARBA00009670"/>
    </source>
</evidence>
<dbReference type="PANTHER" id="PTHR10566">
    <property type="entry name" value="CHAPERONE-ACTIVITY OF BC1 COMPLEX CABC1 -RELATED"/>
    <property type="match status" value="1"/>
</dbReference>
<proteinExistence type="inferred from homology"/>
<dbReference type="GO" id="GO:0004672">
    <property type="term" value="F:protein kinase activity"/>
    <property type="evidence" value="ECO:0007669"/>
    <property type="project" value="InterPro"/>
</dbReference>
<protein>
    <recommendedName>
        <fullName evidence="3">Protein kinase domain-containing protein</fullName>
    </recommendedName>
</protein>
<dbReference type="InterPro" id="IPR000719">
    <property type="entry name" value="Prot_kinase_dom"/>
</dbReference>
<reference evidence="4" key="1">
    <citation type="submission" date="2020-07" db="EMBL/GenBank/DDBJ databases">
        <authorList>
            <person name="Lin J."/>
        </authorList>
    </citation>
    <scope>NUCLEOTIDE SEQUENCE</scope>
</reference>
<dbReference type="InterPro" id="IPR011009">
    <property type="entry name" value="Kinase-like_dom_sf"/>
</dbReference>
<feature type="region of interest" description="Disordered" evidence="2">
    <location>
        <begin position="38"/>
        <end position="64"/>
    </location>
</feature>
<comment type="similarity">
    <text evidence="1">Belongs to the protein kinase superfamily. ADCK protein kinase family.</text>
</comment>
<evidence type="ECO:0000256" key="2">
    <source>
        <dbReference type="SAM" id="MobiDB-lite"/>
    </source>
</evidence>
<dbReference type="Pfam" id="PF03109">
    <property type="entry name" value="ABC1"/>
    <property type="match status" value="2"/>
</dbReference>
<sequence length="718" mass="80761">MLLLFVPSPPLFPAKFKSETLTPWYGSLRSPRLARSFRRIPFPSPPRRRQRSPPPPISAAVSVGSGEDDAFTKYSGYLFEGGASSEAEFLEEYNLLAITAIYRRKPFLVLRRFVQIGTTFGRWFAFRYLDGVLDRSDEMFKIRAAELRMILLELGPAFVKIAQAVSSRPDVIPPAYLDELSLLQDRIAPFSTEVGFNIIEKELGLPVDMLYSEITPEPIAAASLGQVYQARLRSSGKVVAVKVQRPGVQAAISLDIYILRYVAGLVRRVANLNTDLQAVLDEWASSLFREMDYRAEARNGAKFRELYGRLKDVMVPEMYMEQTRKKLSEVKDIYLVEVGVYCSLSQLLDYGFYHADPHPGNLLRTSDGKLAYLDFGMMGEFRQELRDGFIEACLHLVNRDFDALAKDFITLGLLPPTTQKDEVTKALTDVFQNAVNKGVRNISFGDLSGNLGRTMYKFKFQIPSYFSLVIRSLAVLEGIAISFDPNYKVLSSSYPWIARKVLTDSSPKLRATLQTLLYKDGVFRIDRLESLLTESLRARTEQSLVRGEVEETDSRAAIKQVMTFTLTDKGAFVREIILQEVAKGIDALGMATLDTITSTAASRLPFVISYSSSSMGHEDIANLQTLRRLLLLLSKLQKNESSTAEVRYANAEEKENSKAEEVSLVLYEMTSVQEFLPVLSVIPELPSESQQQLLLLPVDLAGRLLSRVVARTVRRIFL</sequence>
<accession>A0A6V7P6D1</accession>
<organism evidence="4">
    <name type="scientific">Ananas comosus var. bracteatus</name>
    <name type="common">red pineapple</name>
    <dbReference type="NCBI Taxonomy" id="296719"/>
    <lineage>
        <taxon>Eukaryota</taxon>
        <taxon>Viridiplantae</taxon>
        <taxon>Streptophyta</taxon>
        <taxon>Embryophyta</taxon>
        <taxon>Tracheophyta</taxon>
        <taxon>Spermatophyta</taxon>
        <taxon>Magnoliopsida</taxon>
        <taxon>Liliopsida</taxon>
        <taxon>Poales</taxon>
        <taxon>Bromeliaceae</taxon>
        <taxon>Bromelioideae</taxon>
        <taxon>Ananas</taxon>
    </lineage>
</organism>
<name>A0A6V7P6D1_ANACO</name>
<dbReference type="PANTHER" id="PTHR10566:SF119">
    <property type="entry name" value="OS04G0640500 PROTEIN"/>
    <property type="match status" value="1"/>
</dbReference>
<dbReference type="Gene3D" id="1.10.510.10">
    <property type="entry name" value="Transferase(Phosphotransferase) domain 1"/>
    <property type="match status" value="1"/>
</dbReference>
<dbReference type="GO" id="GO:0005524">
    <property type="term" value="F:ATP binding"/>
    <property type="evidence" value="ECO:0007669"/>
    <property type="project" value="InterPro"/>
</dbReference>
<gene>
    <name evidence="4" type="ORF">CB5_LOCUS9610</name>
</gene>
<dbReference type="SUPFAM" id="SSF56112">
    <property type="entry name" value="Protein kinase-like (PK-like)"/>
    <property type="match status" value="1"/>
</dbReference>
<dbReference type="CDD" id="cd05121">
    <property type="entry name" value="ABC1_ADCK3-like"/>
    <property type="match status" value="1"/>
</dbReference>
<evidence type="ECO:0000313" key="4">
    <source>
        <dbReference type="EMBL" id="CAD1826399.1"/>
    </source>
</evidence>
<feature type="domain" description="Protein kinase" evidence="3">
    <location>
        <begin position="213"/>
        <end position="523"/>
    </location>
</feature>
<dbReference type="PROSITE" id="PS50011">
    <property type="entry name" value="PROTEIN_KINASE_DOM"/>
    <property type="match status" value="1"/>
</dbReference>
<dbReference type="InterPro" id="IPR004147">
    <property type="entry name" value="ABC1_dom"/>
</dbReference>